<dbReference type="Proteomes" id="UP001652338">
    <property type="component" value="Unassembled WGS sequence"/>
</dbReference>
<dbReference type="Gene3D" id="2.40.50.140">
    <property type="entry name" value="Nucleic acid-binding proteins"/>
    <property type="match status" value="1"/>
</dbReference>
<dbReference type="InterPro" id="IPR041692">
    <property type="entry name" value="HHH_9"/>
</dbReference>
<dbReference type="Pfam" id="PF12836">
    <property type="entry name" value="HHH_3"/>
    <property type="match status" value="1"/>
</dbReference>
<keyword evidence="1" id="KW-0175">Coiled coil</keyword>
<dbReference type="Gene3D" id="3.30.420.140">
    <property type="entry name" value="YqgF/RNase H-like domain"/>
    <property type="match status" value="1"/>
</dbReference>
<dbReference type="Gene3D" id="1.10.150.310">
    <property type="entry name" value="Tex RuvX-like domain-like"/>
    <property type="match status" value="1"/>
</dbReference>
<dbReference type="PROSITE" id="PS50126">
    <property type="entry name" value="S1"/>
    <property type="match status" value="1"/>
</dbReference>
<dbReference type="InterPro" id="IPR044146">
    <property type="entry name" value="S1_Tex"/>
</dbReference>
<dbReference type="InterPro" id="IPR023319">
    <property type="entry name" value="Tex-like_HTH_dom_sf"/>
</dbReference>
<dbReference type="InterPro" id="IPR050437">
    <property type="entry name" value="Ribos_protein_bS1-like"/>
</dbReference>
<evidence type="ECO:0000259" key="2">
    <source>
        <dbReference type="PROSITE" id="PS50126"/>
    </source>
</evidence>
<dbReference type="SUPFAM" id="SSF53098">
    <property type="entry name" value="Ribonuclease H-like"/>
    <property type="match status" value="1"/>
</dbReference>
<dbReference type="InterPro" id="IPR012340">
    <property type="entry name" value="NA-bd_OB-fold"/>
</dbReference>
<dbReference type="SMART" id="SM00732">
    <property type="entry name" value="YqgFc"/>
    <property type="match status" value="1"/>
</dbReference>
<dbReference type="InterPro" id="IPR032639">
    <property type="entry name" value="Tex_YqgF"/>
</dbReference>
<dbReference type="InterPro" id="IPR010994">
    <property type="entry name" value="RuvA_2-like"/>
</dbReference>
<dbReference type="SUPFAM" id="SSF50249">
    <property type="entry name" value="Nucleic acid-binding proteins"/>
    <property type="match status" value="1"/>
</dbReference>
<evidence type="ECO:0000313" key="4">
    <source>
        <dbReference type="Proteomes" id="UP001652338"/>
    </source>
</evidence>
<dbReference type="Gene3D" id="1.10.3500.10">
    <property type="entry name" value="Tex N-terminal region-like"/>
    <property type="match status" value="1"/>
</dbReference>
<dbReference type="InterPro" id="IPR037027">
    <property type="entry name" value="YqgF/RNaseH-like_dom_sf"/>
</dbReference>
<dbReference type="InterPro" id="IPR055179">
    <property type="entry name" value="Tex-like_central_region"/>
</dbReference>
<accession>A0ABT2SKT4</accession>
<dbReference type="Pfam" id="PF09371">
    <property type="entry name" value="Tex_N"/>
    <property type="match status" value="1"/>
</dbReference>
<dbReference type="InterPro" id="IPR023323">
    <property type="entry name" value="Tex-like_dom_sf"/>
</dbReference>
<dbReference type="SUPFAM" id="SSF158832">
    <property type="entry name" value="Tex N-terminal region-like"/>
    <property type="match status" value="1"/>
</dbReference>
<dbReference type="Gene3D" id="1.10.10.650">
    <property type="entry name" value="RuvA domain 2-like"/>
    <property type="match status" value="1"/>
</dbReference>
<dbReference type="RefSeq" id="WP_262654501.1">
    <property type="nucleotide sequence ID" value="NZ_JAOQKE010000006.1"/>
</dbReference>
<organism evidence="3 4">
    <name type="scientific">Muricoprocola aceti</name>
    <dbReference type="NCBI Taxonomy" id="2981772"/>
    <lineage>
        <taxon>Bacteria</taxon>
        <taxon>Bacillati</taxon>
        <taxon>Bacillota</taxon>
        <taxon>Clostridia</taxon>
        <taxon>Lachnospirales</taxon>
        <taxon>Lachnospiraceae</taxon>
        <taxon>Muricoprocola</taxon>
    </lineage>
</organism>
<evidence type="ECO:0000256" key="1">
    <source>
        <dbReference type="SAM" id="Coils"/>
    </source>
</evidence>
<keyword evidence="4" id="KW-1185">Reference proteome</keyword>
<dbReference type="CDD" id="cd05685">
    <property type="entry name" value="S1_Tex"/>
    <property type="match status" value="1"/>
</dbReference>
<protein>
    <submittedName>
        <fullName evidence="3">RNA-binding transcriptional accessory protein</fullName>
    </submittedName>
</protein>
<feature type="coiled-coil region" evidence="1">
    <location>
        <begin position="60"/>
        <end position="94"/>
    </location>
</feature>
<evidence type="ECO:0000313" key="3">
    <source>
        <dbReference type="EMBL" id="MCU6725113.1"/>
    </source>
</evidence>
<gene>
    <name evidence="3" type="ORF">OCV47_07090</name>
</gene>
<dbReference type="SMART" id="SM00316">
    <property type="entry name" value="S1"/>
    <property type="match status" value="1"/>
</dbReference>
<feature type="domain" description="S1 motif" evidence="2">
    <location>
        <begin position="645"/>
        <end position="715"/>
    </location>
</feature>
<dbReference type="InterPro" id="IPR012337">
    <property type="entry name" value="RNaseH-like_sf"/>
</dbReference>
<dbReference type="InterPro" id="IPR018974">
    <property type="entry name" value="Tex-like_N"/>
</dbReference>
<sequence length="718" mass="80591">MDMIKKIASELEVQAWQVEAAVKLIDEGNTIPFIARYRKEATGTLNDEQLRKLHERLVYLRNLEEKKQQVLSSIEEQGKLTEELKKQILEAQTQVLVEDLYRPYRPKRRTRATIAKEKGLEGLANIILLQMTKKSLEEEAKDFLSEEKEVLTVADAINGAKDIIAESISDEAAYRTRIREMTEKEGVLTAEAKDEKAESVYEMYYHFQEPVTKLAGHRVLALNRGEKEKFLTVRVEAPEDRILRYLEKQIIKKENPNTTDALKEVIEDSYKRLIAPAIEREIRNAQTEKAEEGAMNVFGKNLQQLLMQPPISGKVVLGWDPAFRTGCKLAVVDPTGKVLDTAVVYPTAPTNEKKIRAAKDKVKEFIDKYHITLISVGNGTASRESEQVIVEMLKEISTPIQYVITNEAGASVYSASKLATEEFPNFDVGQRSAASIARRVQDPLAELVKIDPKSIGVGQYQHDMNQKKLGETLSGVVEDCVNKVGVDLNTASASLLEYISGVSKTIAKNIVAYREENGRFSDRKQLLKVAKLGPKAYEQCAGFMRIQGGANPLDQTSVHPESYHAAELLLKKLGYSTADITDKKLDGLSEKIRDYKKLAGELEVGEITLRDIVKELEKPARDPRDEMPKPILRTDVLEMKDLTPGMILKGTVRNVIDFGVFVDIGVHQDGLVHISQLTDKKFVKHPLEVVSVGDIVEVKVMSVDLNKKRIQLTMKGIK</sequence>
<dbReference type="Pfam" id="PF22706">
    <property type="entry name" value="Tex_central_region"/>
    <property type="match status" value="1"/>
</dbReference>
<proteinExistence type="predicted"/>
<dbReference type="SUPFAM" id="SSF47781">
    <property type="entry name" value="RuvA domain 2-like"/>
    <property type="match status" value="2"/>
</dbReference>
<dbReference type="Pfam" id="PF17674">
    <property type="entry name" value="HHH_9"/>
    <property type="match status" value="1"/>
</dbReference>
<name>A0ABT2SKT4_9FIRM</name>
<dbReference type="PANTHER" id="PTHR10724">
    <property type="entry name" value="30S RIBOSOMAL PROTEIN S1"/>
    <property type="match status" value="1"/>
</dbReference>
<dbReference type="PANTHER" id="PTHR10724:SF10">
    <property type="entry name" value="S1 RNA-BINDING DOMAIN-CONTAINING PROTEIN 1"/>
    <property type="match status" value="1"/>
</dbReference>
<dbReference type="InterPro" id="IPR003029">
    <property type="entry name" value="S1_domain"/>
</dbReference>
<reference evidence="3 4" key="1">
    <citation type="journal article" date="2021" name="ISME Commun">
        <title>Automated analysis of genomic sequences facilitates high-throughput and comprehensive description of bacteria.</title>
        <authorList>
            <person name="Hitch T.C.A."/>
        </authorList>
    </citation>
    <scope>NUCLEOTIDE SEQUENCE [LARGE SCALE GENOMIC DNA]</scope>
    <source>
        <strain evidence="3 4">Sanger_29</strain>
    </source>
</reference>
<dbReference type="Pfam" id="PF16921">
    <property type="entry name" value="Tex_YqgF"/>
    <property type="match status" value="1"/>
</dbReference>
<dbReference type="InterPro" id="IPR006641">
    <property type="entry name" value="YqgF/RNaseH-like_dom"/>
</dbReference>
<dbReference type="Pfam" id="PF00575">
    <property type="entry name" value="S1"/>
    <property type="match status" value="1"/>
</dbReference>
<comment type="caution">
    <text evidence="3">The sequence shown here is derived from an EMBL/GenBank/DDBJ whole genome shotgun (WGS) entry which is preliminary data.</text>
</comment>
<dbReference type="EMBL" id="JAOQKE010000006">
    <property type="protein sequence ID" value="MCU6725113.1"/>
    <property type="molecule type" value="Genomic_DNA"/>
</dbReference>